<dbReference type="GeneID" id="1441957"/>
<accession>Q97AE5</accession>
<dbReference type="PhylomeDB" id="Q97AE5"/>
<evidence type="ECO:0000313" key="2">
    <source>
        <dbReference type="EMBL" id="BAB60007.1"/>
    </source>
</evidence>
<dbReference type="Pfam" id="PF18477">
    <property type="entry name" value="PIN_9"/>
    <property type="match status" value="1"/>
</dbReference>
<organism evidence="2 3">
    <name type="scientific">Thermoplasma volcanium (strain ATCC 51530 / DSM 4299 / JCM 9571 / NBRC 15438 / GSS1)</name>
    <dbReference type="NCBI Taxonomy" id="273116"/>
    <lineage>
        <taxon>Archaea</taxon>
        <taxon>Methanobacteriati</taxon>
        <taxon>Thermoplasmatota</taxon>
        <taxon>Thermoplasmata</taxon>
        <taxon>Thermoplasmatales</taxon>
        <taxon>Thermoplasmataceae</taxon>
        <taxon>Thermoplasma</taxon>
    </lineage>
</organism>
<proteinExistence type="predicted"/>
<sequence length="121" mass="13590">MKADTPNFILLDTNAIIYAIEKKIRLEDAVIEIPGVSRPAVPYCVIRELYGLAKKNVTARIAYQYAKKLEIIETDKYGDDGVIEAAMKTGAMVLTNDERLSRRLRETGIKVAMISGRKILF</sequence>
<dbReference type="EMBL" id="BA000011">
    <property type="protein sequence ID" value="BAB60007.1"/>
    <property type="molecule type" value="Genomic_DNA"/>
</dbReference>
<dbReference type="RefSeq" id="WP_010917109.1">
    <property type="nucleotide sequence ID" value="NC_002689.2"/>
</dbReference>
<protein>
    <recommendedName>
        <fullName evidence="1">PIN domain-containing protein</fullName>
    </recommendedName>
</protein>
<dbReference type="Proteomes" id="UP000001017">
    <property type="component" value="Chromosome"/>
</dbReference>
<evidence type="ECO:0000313" key="3">
    <source>
        <dbReference type="Proteomes" id="UP000001017"/>
    </source>
</evidence>
<reference evidence="2 3" key="1">
    <citation type="journal article" date="1999" name="Proc. Jpn. Acad.">
        <title>Determination of the complete genomic DNA sequence of Thermoplasma volvanium GSS1.</title>
        <authorList>
            <person name="Kawashima T."/>
            <person name="Yamamoto Y."/>
            <person name="Aramaki H."/>
            <person name="Nunoshiba T."/>
            <person name="Kawamoto T."/>
            <person name="Watanabe K."/>
            <person name="Yamazaki M."/>
            <person name="Kanehori K."/>
            <person name="Amano N."/>
            <person name="Ohya Y."/>
            <person name="Makino K."/>
            <person name="Suzuki M."/>
        </authorList>
    </citation>
    <scope>NUCLEOTIDE SEQUENCE [LARGE SCALE GENOMIC DNA]</scope>
    <source>
        <strain evidence="3">ATCC 51530 / DSM 4299 / JCM 9571 / NBRC 15438 / GSS1</strain>
    </source>
</reference>
<dbReference type="eggNOG" id="arCOG04312">
    <property type="taxonomic scope" value="Archaea"/>
</dbReference>
<dbReference type="OrthoDB" id="57216at2157"/>
<dbReference type="SUPFAM" id="SSF88723">
    <property type="entry name" value="PIN domain-like"/>
    <property type="match status" value="1"/>
</dbReference>
<evidence type="ECO:0000259" key="1">
    <source>
        <dbReference type="SMART" id="SM00670"/>
    </source>
</evidence>
<dbReference type="PaxDb" id="273116-14325082"/>
<dbReference type="SMART" id="SM00670">
    <property type="entry name" value="PINc"/>
    <property type="match status" value="1"/>
</dbReference>
<name>Q97AE5_THEVO</name>
<dbReference type="InterPro" id="IPR002716">
    <property type="entry name" value="PIN_dom"/>
</dbReference>
<gene>
    <name evidence="2" type="ORF">TVG0885564</name>
</gene>
<keyword evidence="3" id="KW-1185">Reference proteome</keyword>
<dbReference type="InterPro" id="IPR041120">
    <property type="entry name" value="PIN_9"/>
</dbReference>
<dbReference type="InterPro" id="IPR029060">
    <property type="entry name" value="PIN-like_dom_sf"/>
</dbReference>
<dbReference type="CDD" id="cd09879">
    <property type="entry name" value="PIN_VapC_AF0591-like"/>
    <property type="match status" value="1"/>
</dbReference>
<reference evidence="2 3" key="2">
    <citation type="journal article" date="2000" name="Proc. Natl. Acad. Sci. U.S.A.">
        <title>Archaeal adaptation to higher temperatures revealed by genomic sequence of Thermoplasma volcanium.</title>
        <authorList>
            <person name="Kawashima T."/>
            <person name="Amano N."/>
            <person name="Koike H."/>
            <person name="Makino S."/>
            <person name="Higuchi S."/>
            <person name="Kawashima-Ohya Y."/>
            <person name="Watanabe K."/>
            <person name="Yamazaki M."/>
            <person name="Kanehori K."/>
            <person name="Kawamoto T."/>
            <person name="Nunoshiba T."/>
            <person name="Yamamoto Y."/>
            <person name="Aramaki H."/>
            <person name="Makino K."/>
            <person name="Suzuki M."/>
        </authorList>
    </citation>
    <scope>NUCLEOTIDE SEQUENCE [LARGE SCALE GENOMIC DNA]</scope>
    <source>
        <strain evidence="3">ATCC 51530 / DSM 4299 / JCM 9571 / NBRC 15438 / GSS1</strain>
    </source>
</reference>
<dbReference type="Gene3D" id="3.40.50.1010">
    <property type="entry name" value="5'-nuclease"/>
    <property type="match status" value="1"/>
</dbReference>
<dbReference type="STRING" id="273116.gene:9381657"/>
<dbReference type="KEGG" id="tvo:TVG0885564"/>
<dbReference type="AlphaFoldDB" id="Q97AE5"/>
<dbReference type="HOGENOM" id="CLU_107892_3_0_2"/>
<feature type="domain" description="PIN" evidence="1">
    <location>
        <begin position="7"/>
        <end position="102"/>
    </location>
</feature>